<dbReference type="CDD" id="cd00118">
    <property type="entry name" value="LysM"/>
    <property type="match status" value="1"/>
</dbReference>
<organism evidence="2 3">
    <name type="scientific">Planotetraspora mira</name>
    <dbReference type="NCBI Taxonomy" id="58121"/>
    <lineage>
        <taxon>Bacteria</taxon>
        <taxon>Bacillati</taxon>
        <taxon>Actinomycetota</taxon>
        <taxon>Actinomycetes</taxon>
        <taxon>Streptosporangiales</taxon>
        <taxon>Streptosporangiaceae</taxon>
        <taxon>Planotetraspora</taxon>
    </lineage>
</organism>
<comment type="caution">
    <text evidence="2">The sequence shown here is derived from an EMBL/GenBank/DDBJ whole genome shotgun (WGS) entry which is preliminary data.</text>
</comment>
<proteinExistence type="predicted"/>
<dbReference type="EMBL" id="BOOO01000008">
    <property type="protein sequence ID" value="GII28157.1"/>
    <property type="molecule type" value="Genomic_DNA"/>
</dbReference>
<feature type="domain" description="LysM" evidence="1">
    <location>
        <begin position="187"/>
        <end position="234"/>
    </location>
</feature>
<dbReference type="Gene3D" id="3.10.350.10">
    <property type="entry name" value="LysM domain"/>
    <property type="match status" value="1"/>
</dbReference>
<gene>
    <name evidence="2" type="ORF">Pmi06nite_15990</name>
</gene>
<dbReference type="SUPFAM" id="SSF54106">
    <property type="entry name" value="LysM domain"/>
    <property type="match status" value="1"/>
</dbReference>
<sequence length="243" mass="26066">MAAAPVTFSAPGVTGAAPASVQEAFLAIHEPPKTPTDRNPGAQIGTVKFQYNPKELSLTKSASWERKAQKKTDRSARPQYLGSDPCKLQLEMFLDATEKMDDGVVKAVERLFSCMVCAEGKPTPPWVIFNWGGLTGFPAFVSSVTAKYTLFTPGGMPVRALCTIAVEEVFGTTKRQNPTSGSLAARDVHVVVAGDTLAGMAYAYYGEPGFWREIAKANDIGDPMRLRPGARLLIPAREELGGG</sequence>
<reference evidence="2 3" key="1">
    <citation type="submission" date="2021-01" db="EMBL/GenBank/DDBJ databases">
        <title>Whole genome shotgun sequence of Planotetraspora mira NBRC 15435.</title>
        <authorList>
            <person name="Komaki H."/>
            <person name="Tamura T."/>
        </authorList>
    </citation>
    <scope>NUCLEOTIDE SEQUENCE [LARGE SCALE GENOMIC DNA]</scope>
    <source>
        <strain evidence="2 3">NBRC 15435</strain>
    </source>
</reference>
<evidence type="ECO:0000313" key="3">
    <source>
        <dbReference type="Proteomes" id="UP000650628"/>
    </source>
</evidence>
<dbReference type="AlphaFoldDB" id="A0A8J3TLU6"/>
<dbReference type="Pfam" id="PF19266">
    <property type="entry name" value="CIS_tube"/>
    <property type="match status" value="1"/>
</dbReference>
<dbReference type="InterPro" id="IPR045361">
    <property type="entry name" value="CIS_tube_prot_N"/>
</dbReference>
<protein>
    <submittedName>
        <fullName evidence="2">Peptidase M23</fullName>
    </submittedName>
</protein>
<dbReference type="Proteomes" id="UP000650628">
    <property type="component" value="Unassembled WGS sequence"/>
</dbReference>
<dbReference type="Pfam" id="PF01476">
    <property type="entry name" value="LysM"/>
    <property type="match status" value="1"/>
</dbReference>
<keyword evidence="3" id="KW-1185">Reference proteome</keyword>
<name>A0A8J3TLU6_9ACTN</name>
<evidence type="ECO:0000313" key="2">
    <source>
        <dbReference type="EMBL" id="GII28157.1"/>
    </source>
</evidence>
<dbReference type="InterPro" id="IPR036779">
    <property type="entry name" value="LysM_dom_sf"/>
</dbReference>
<evidence type="ECO:0000259" key="1">
    <source>
        <dbReference type="PROSITE" id="PS51782"/>
    </source>
</evidence>
<dbReference type="PROSITE" id="PS51782">
    <property type="entry name" value="LYSM"/>
    <property type="match status" value="1"/>
</dbReference>
<dbReference type="InterPro" id="IPR018392">
    <property type="entry name" value="LysM"/>
</dbReference>
<accession>A0A8J3TLU6</accession>
<dbReference type="RefSeq" id="WP_203952223.1">
    <property type="nucleotide sequence ID" value="NZ_BOOO01000008.1"/>
</dbReference>